<dbReference type="EMBL" id="PQGA01000007">
    <property type="protein sequence ID" value="POR51074.1"/>
    <property type="molecule type" value="Genomic_DNA"/>
</dbReference>
<gene>
    <name evidence="1" type="ORF">B0G62_107101</name>
</gene>
<evidence type="ECO:0000313" key="2">
    <source>
        <dbReference type="Proteomes" id="UP000237381"/>
    </source>
</evidence>
<sequence>MNREFESALMASYPAIYRSLEPRFSGGCLFECDDGWYRIIDALSRKLEVESWRSHLVAIEVRETLGSLRFRLRGEVTDAVDNWLTEAARLSQRTCERCGQPATLRGHEDGRVRTLCPTCATAMGYVVE</sequence>
<name>A0A2S4M8Q4_9BURK</name>
<proteinExistence type="predicted"/>
<dbReference type="AlphaFoldDB" id="A0A2S4M8Q4"/>
<comment type="caution">
    <text evidence="1">The sequence shown here is derived from an EMBL/GenBank/DDBJ whole genome shotgun (WGS) entry which is preliminary data.</text>
</comment>
<protein>
    <submittedName>
        <fullName evidence="1">Uncharacterized protein</fullName>
    </submittedName>
</protein>
<dbReference type="OrthoDB" id="9090457at2"/>
<keyword evidence="2" id="KW-1185">Reference proteome</keyword>
<organism evidence="1 2">
    <name type="scientific">Paraburkholderia eburnea</name>
    <dbReference type="NCBI Taxonomy" id="1189126"/>
    <lineage>
        <taxon>Bacteria</taxon>
        <taxon>Pseudomonadati</taxon>
        <taxon>Pseudomonadota</taxon>
        <taxon>Betaproteobacteria</taxon>
        <taxon>Burkholderiales</taxon>
        <taxon>Burkholderiaceae</taxon>
        <taxon>Paraburkholderia</taxon>
    </lineage>
</organism>
<dbReference type="Proteomes" id="UP000237381">
    <property type="component" value="Unassembled WGS sequence"/>
</dbReference>
<evidence type="ECO:0000313" key="1">
    <source>
        <dbReference type="EMBL" id="POR51074.1"/>
    </source>
</evidence>
<accession>A0A2S4M8Q4</accession>
<reference evidence="1 2" key="1">
    <citation type="submission" date="2018-01" db="EMBL/GenBank/DDBJ databases">
        <title>Genomic Encyclopedia of Type Strains, Phase III (KMG-III): the genomes of soil and plant-associated and newly described type strains.</title>
        <authorList>
            <person name="Whitman W."/>
        </authorList>
    </citation>
    <scope>NUCLEOTIDE SEQUENCE [LARGE SCALE GENOMIC DNA]</scope>
    <source>
        <strain evidence="1 2">JCM 18070</strain>
    </source>
</reference>